<dbReference type="PROSITE" id="PS51273">
    <property type="entry name" value="GATASE_TYPE_1"/>
    <property type="match status" value="1"/>
</dbReference>
<dbReference type="PANTHER" id="PTHR43235:SF1">
    <property type="entry name" value="GLUTAMINE AMIDOTRANSFERASE PB2B2.05-RELATED"/>
    <property type="match status" value="1"/>
</dbReference>
<keyword evidence="1" id="KW-0328">Glycosyltransferase</keyword>
<dbReference type="EC" id="2.4.2.-" evidence="1"/>
<keyword evidence="1" id="KW-0315">Glutamine amidotransferase</keyword>
<dbReference type="Proteomes" id="UP000190890">
    <property type="component" value="Unassembled WGS sequence"/>
</dbReference>
<keyword evidence="1" id="KW-0808">Transferase</keyword>
<reference evidence="1 2" key="1">
    <citation type="submission" date="2016-05" db="EMBL/GenBank/DDBJ databases">
        <title>Microbial solvent formation.</title>
        <authorList>
            <person name="Poehlein A."/>
            <person name="Montoya Solano J.D."/>
            <person name="Flitsch S."/>
            <person name="Krabben P."/>
            <person name="Duerre P."/>
            <person name="Daniel R."/>
        </authorList>
    </citation>
    <scope>NUCLEOTIDE SEQUENCE [LARGE SCALE GENOMIC DNA]</scope>
    <source>
        <strain evidence="1 2">DSM 2619</strain>
    </source>
</reference>
<dbReference type="Gene3D" id="3.40.50.880">
    <property type="match status" value="1"/>
</dbReference>
<keyword evidence="2" id="KW-1185">Reference proteome</keyword>
<dbReference type="STRING" id="29367.CLPUN_05830"/>
<dbReference type="InterPro" id="IPR044668">
    <property type="entry name" value="PuuD-like"/>
</dbReference>
<dbReference type="EMBL" id="LZZM01000032">
    <property type="protein sequence ID" value="OOM82087.1"/>
    <property type="molecule type" value="Genomic_DNA"/>
</dbReference>
<dbReference type="InterPro" id="IPR011697">
    <property type="entry name" value="Peptidase_C26"/>
</dbReference>
<dbReference type="CDD" id="cd01745">
    <property type="entry name" value="GATase1_2"/>
    <property type="match status" value="1"/>
</dbReference>
<dbReference type="FunFam" id="3.40.50.880:FF:000030">
    <property type="entry name" value="Gamma-glutamyl-gamma-aminobutyrate hydrolase PuuD"/>
    <property type="match status" value="1"/>
</dbReference>
<dbReference type="PANTHER" id="PTHR43235">
    <property type="entry name" value="GLUTAMINE AMIDOTRANSFERASE PB2B2.05-RELATED"/>
    <property type="match status" value="1"/>
</dbReference>
<protein>
    <submittedName>
        <fullName evidence="1">Putative glutamine amidotransferasec</fullName>
        <ecNumber evidence="1">2.4.2.-</ecNumber>
    </submittedName>
</protein>
<evidence type="ECO:0000313" key="1">
    <source>
        <dbReference type="EMBL" id="OOM82087.1"/>
    </source>
</evidence>
<evidence type="ECO:0000313" key="2">
    <source>
        <dbReference type="Proteomes" id="UP000190890"/>
    </source>
</evidence>
<dbReference type="SUPFAM" id="SSF52317">
    <property type="entry name" value="Class I glutamine amidotransferase-like"/>
    <property type="match status" value="1"/>
</dbReference>
<dbReference type="RefSeq" id="WP_077845882.1">
    <property type="nucleotide sequence ID" value="NZ_LZZM01000032.1"/>
</dbReference>
<accession>A0A1S8TWE4</accession>
<dbReference type="AlphaFoldDB" id="A0A1S8TWE4"/>
<comment type="caution">
    <text evidence="1">The sequence shown here is derived from an EMBL/GenBank/DDBJ whole genome shotgun (WGS) entry which is preliminary data.</text>
</comment>
<dbReference type="GO" id="GO:0016811">
    <property type="term" value="F:hydrolase activity, acting on carbon-nitrogen (but not peptide) bonds, in linear amides"/>
    <property type="evidence" value="ECO:0007669"/>
    <property type="project" value="InterPro"/>
</dbReference>
<proteinExistence type="predicted"/>
<dbReference type="OrthoDB" id="9813383at2"/>
<dbReference type="GO" id="GO:0005829">
    <property type="term" value="C:cytosol"/>
    <property type="evidence" value="ECO:0007669"/>
    <property type="project" value="TreeGrafter"/>
</dbReference>
<name>A0A1S8TWE4_9CLOT</name>
<organism evidence="1 2">
    <name type="scientific">Clostridium puniceum</name>
    <dbReference type="NCBI Taxonomy" id="29367"/>
    <lineage>
        <taxon>Bacteria</taxon>
        <taxon>Bacillati</taxon>
        <taxon>Bacillota</taxon>
        <taxon>Clostridia</taxon>
        <taxon>Eubacteriales</taxon>
        <taxon>Clostridiaceae</taxon>
        <taxon>Clostridium</taxon>
    </lineage>
</organism>
<dbReference type="InterPro" id="IPR029062">
    <property type="entry name" value="Class_I_gatase-like"/>
</dbReference>
<dbReference type="Pfam" id="PF07722">
    <property type="entry name" value="Peptidase_C26"/>
    <property type="match status" value="1"/>
</dbReference>
<dbReference type="GO" id="GO:0016757">
    <property type="term" value="F:glycosyltransferase activity"/>
    <property type="evidence" value="ECO:0007669"/>
    <property type="project" value="UniProtKB-KW"/>
</dbReference>
<gene>
    <name evidence="1" type="ORF">CLPUN_05830</name>
</gene>
<sequence length="237" mass="26682">MKPIIGITMFQDIEIEKSFSLVSNNYLNAIENAGGVPLFIPISENIEDVKSYLDMIDGIIFSGGEGVDPIKFSENPSKSVSNINPSRDNFELALFHEAYNRNMPILGICRGAQLINVALGGSLYQDIFSEIPNCHGHMPSEMQVYDLFHIIDIEENSKLFDIFKAMELEVNSFHHQAIKDIGKDLKVTATARDGVIEGIESLSRKFLIGLQWHPEDLILKHKEFLKLFKALIDSIKQ</sequence>